<dbReference type="InterPro" id="IPR027275">
    <property type="entry name" value="PRC-brl_dom"/>
</dbReference>
<dbReference type="PANTHER" id="PTHR40061">
    <property type="entry name" value="SPORULATION PROTEIN YLMC-RELATED"/>
    <property type="match status" value="1"/>
</dbReference>
<evidence type="ECO:0000313" key="3">
    <source>
        <dbReference type="Proteomes" id="UP000250223"/>
    </source>
</evidence>
<evidence type="ECO:0000259" key="1">
    <source>
        <dbReference type="Pfam" id="PF05239"/>
    </source>
</evidence>
<dbReference type="InterPro" id="IPR014238">
    <property type="entry name" value="Spore_YlmC/YmxH"/>
</dbReference>
<dbReference type="AlphaFoldDB" id="A0A239ZYN7"/>
<name>A0A239ZYN7_CLOCO</name>
<evidence type="ECO:0000313" key="2">
    <source>
        <dbReference type="EMBL" id="SQB33346.1"/>
    </source>
</evidence>
<organism evidence="2 3">
    <name type="scientific">Clostridium cochlearium</name>
    <dbReference type="NCBI Taxonomy" id="1494"/>
    <lineage>
        <taxon>Bacteria</taxon>
        <taxon>Bacillati</taxon>
        <taxon>Bacillota</taxon>
        <taxon>Clostridia</taxon>
        <taxon>Eubacteriales</taxon>
        <taxon>Clostridiaceae</taxon>
        <taxon>Clostridium</taxon>
    </lineage>
</organism>
<dbReference type="Pfam" id="PF05239">
    <property type="entry name" value="PRC"/>
    <property type="match status" value="1"/>
</dbReference>
<sequence length="91" mass="10688">MSENVKRYSEMERFEIINISNGEKYNFLGNNDVIIDEEGNFKLLIIASTKNKFSFLGKSEFFEVPWEYVKKIGTRTIIIDIEESTLKKSRI</sequence>
<dbReference type="Proteomes" id="UP000250223">
    <property type="component" value="Unassembled WGS sequence"/>
</dbReference>
<dbReference type="InterPro" id="IPR011033">
    <property type="entry name" value="PRC_barrel-like_sf"/>
</dbReference>
<protein>
    <submittedName>
        <fullName evidence="2">Sporulation protein YlmC/YmxH</fullName>
    </submittedName>
</protein>
<dbReference type="EMBL" id="UAWC01000001">
    <property type="protein sequence ID" value="SQB33346.1"/>
    <property type="molecule type" value="Genomic_DNA"/>
</dbReference>
<dbReference type="Gene3D" id="2.30.30.240">
    <property type="entry name" value="PRC-barrel domain"/>
    <property type="match status" value="1"/>
</dbReference>
<feature type="domain" description="PRC-barrel" evidence="1">
    <location>
        <begin position="4"/>
        <end position="84"/>
    </location>
</feature>
<proteinExistence type="predicted"/>
<dbReference type="RefSeq" id="WP_095177689.1">
    <property type="nucleotide sequence ID" value="NZ_CP173238.1"/>
</dbReference>
<reference evidence="2 3" key="1">
    <citation type="submission" date="2018-06" db="EMBL/GenBank/DDBJ databases">
        <authorList>
            <consortium name="Pathogen Informatics"/>
            <person name="Doyle S."/>
        </authorList>
    </citation>
    <scope>NUCLEOTIDE SEQUENCE [LARGE SCALE GENOMIC DNA]</scope>
    <source>
        <strain evidence="2 3">NCTC13028</strain>
    </source>
</reference>
<gene>
    <name evidence="2" type="ORF">NCTC13028_00339</name>
</gene>
<dbReference type="SUPFAM" id="SSF50346">
    <property type="entry name" value="PRC-barrel domain"/>
    <property type="match status" value="1"/>
</dbReference>
<dbReference type="NCBIfam" id="TIGR02888">
    <property type="entry name" value="spore_YlmC_YmxH"/>
    <property type="match status" value="1"/>
</dbReference>
<accession>A0A239ZYN7</accession>
<dbReference type="GeneID" id="70577021"/>
<dbReference type="PANTHER" id="PTHR40061:SF1">
    <property type="entry name" value="SPORULATION PROTEIN YLMC-RELATED"/>
    <property type="match status" value="1"/>
</dbReference>